<sequence>MGVVEKLSASLTYVRLSLALWLGGSRASTLFIVDSLCIYGFLSAAHPFDQLLHTQQIHHYKLREIIT</sequence>
<protein>
    <submittedName>
        <fullName evidence="1">Uncharacterized protein</fullName>
    </submittedName>
</protein>
<evidence type="ECO:0000313" key="2">
    <source>
        <dbReference type="Proteomes" id="UP000326198"/>
    </source>
</evidence>
<proteinExistence type="predicted"/>
<organism evidence="1 2">
    <name type="scientific">Aspergillus bertholletiae</name>
    <dbReference type="NCBI Taxonomy" id="1226010"/>
    <lineage>
        <taxon>Eukaryota</taxon>
        <taxon>Fungi</taxon>
        <taxon>Dikarya</taxon>
        <taxon>Ascomycota</taxon>
        <taxon>Pezizomycotina</taxon>
        <taxon>Eurotiomycetes</taxon>
        <taxon>Eurotiomycetidae</taxon>
        <taxon>Eurotiales</taxon>
        <taxon>Aspergillaceae</taxon>
        <taxon>Aspergillus</taxon>
        <taxon>Aspergillus subgen. Circumdati</taxon>
    </lineage>
</organism>
<feature type="non-terminal residue" evidence="1">
    <location>
        <position position="67"/>
    </location>
</feature>
<evidence type="ECO:0000313" key="1">
    <source>
        <dbReference type="EMBL" id="KAE8377640.1"/>
    </source>
</evidence>
<dbReference type="AlphaFoldDB" id="A0A5N7B7D6"/>
<reference evidence="1 2" key="1">
    <citation type="submission" date="2019-04" db="EMBL/GenBank/DDBJ databases">
        <title>Friends and foes A comparative genomics studyof 23 Aspergillus species from section Flavi.</title>
        <authorList>
            <consortium name="DOE Joint Genome Institute"/>
            <person name="Kjaerbolling I."/>
            <person name="Vesth T."/>
            <person name="Frisvad J.C."/>
            <person name="Nybo J.L."/>
            <person name="Theobald S."/>
            <person name="Kildgaard S."/>
            <person name="Isbrandt T."/>
            <person name="Kuo A."/>
            <person name="Sato A."/>
            <person name="Lyhne E.K."/>
            <person name="Kogle M.E."/>
            <person name="Wiebenga A."/>
            <person name="Kun R.S."/>
            <person name="Lubbers R.J."/>
            <person name="Makela M.R."/>
            <person name="Barry K."/>
            <person name="Chovatia M."/>
            <person name="Clum A."/>
            <person name="Daum C."/>
            <person name="Haridas S."/>
            <person name="He G."/>
            <person name="LaButti K."/>
            <person name="Lipzen A."/>
            <person name="Mondo S."/>
            <person name="Riley R."/>
            <person name="Salamov A."/>
            <person name="Simmons B.A."/>
            <person name="Magnuson J.K."/>
            <person name="Henrissat B."/>
            <person name="Mortensen U.H."/>
            <person name="Larsen T.O."/>
            <person name="Devries R.P."/>
            <person name="Grigoriev I.V."/>
            <person name="Machida M."/>
            <person name="Baker S.E."/>
            <person name="Andersen M.R."/>
        </authorList>
    </citation>
    <scope>NUCLEOTIDE SEQUENCE [LARGE SCALE GENOMIC DNA]</scope>
    <source>
        <strain evidence="1 2">IBT 29228</strain>
    </source>
</reference>
<gene>
    <name evidence="1" type="ORF">BDV26DRAFT_263122</name>
</gene>
<accession>A0A5N7B7D6</accession>
<dbReference type="EMBL" id="ML736220">
    <property type="protein sequence ID" value="KAE8377640.1"/>
    <property type="molecule type" value="Genomic_DNA"/>
</dbReference>
<dbReference type="Proteomes" id="UP000326198">
    <property type="component" value="Unassembled WGS sequence"/>
</dbReference>
<keyword evidence="2" id="KW-1185">Reference proteome</keyword>
<name>A0A5N7B7D6_9EURO</name>